<evidence type="ECO:0000259" key="1">
    <source>
        <dbReference type="Pfam" id="PF08667"/>
    </source>
</evidence>
<evidence type="ECO:0000313" key="3">
    <source>
        <dbReference type="Proteomes" id="UP001293718"/>
    </source>
</evidence>
<proteinExistence type="predicted"/>
<accession>A0ABU5IE49</accession>
<dbReference type="RefSeq" id="WP_322465701.1">
    <property type="nucleotide sequence ID" value="NZ_JAXOJX010000017.1"/>
</dbReference>
<dbReference type="Pfam" id="PF08667">
    <property type="entry name" value="BetR"/>
    <property type="match status" value="1"/>
</dbReference>
<comment type="caution">
    <text evidence="2">The sequence shown here is derived from an EMBL/GenBank/DDBJ whole genome shotgun (WGS) entry which is preliminary data.</text>
</comment>
<dbReference type="Proteomes" id="UP001293718">
    <property type="component" value="Unassembled WGS sequence"/>
</dbReference>
<sequence>MPSGVNGPPRHSKAQAGWRVTPVLGLSRSHGNRKLRGLVPMTLDEISRIAEHFGETLLHALEPCLAHGMEPAVLMLGDLKVPCEVMLGETLRPPFEDVEFFAIGVPGSFLVVPAKGLTLPARQVNRLHLHLNQAYPKQANGS</sequence>
<reference evidence="2 3" key="1">
    <citation type="submission" date="2023-11" db="EMBL/GenBank/DDBJ databases">
        <title>Draft genome of Azohydromonas lata strain H1 (DSM1123), a polyhydroxyalkanoate producer.</title>
        <authorList>
            <person name="Traversa D."/>
            <person name="D'Addabbo P."/>
            <person name="Pazzani C."/>
            <person name="Manzari C."/>
            <person name="Chiara M."/>
            <person name="Scrascia M."/>
        </authorList>
    </citation>
    <scope>NUCLEOTIDE SEQUENCE [LARGE SCALE GENOMIC DNA]</scope>
    <source>
        <strain evidence="2 3">H1</strain>
    </source>
</reference>
<keyword evidence="3" id="KW-1185">Reference proteome</keyword>
<evidence type="ECO:0000313" key="2">
    <source>
        <dbReference type="EMBL" id="MDZ5457382.1"/>
    </source>
</evidence>
<feature type="domain" description="Transcription regulator BetR N-terminal" evidence="1">
    <location>
        <begin position="13"/>
        <end position="115"/>
    </location>
</feature>
<name>A0ABU5IE49_9BURK</name>
<feature type="non-terminal residue" evidence="2">
    <location>
        <position position="1"/>
    </location>
</feature>
<dbReference type="EMBL" id="JAXOJX010000017">
    <property type="protein sequence ID" value="MDZ5457382.1"/>
    <property type="molecule type" value="Genomic_DNA"/>
</dbReference>
<protein>
    <submittedName>
        <fullName evidence="2">Helix-turn-helix domain-containing protein</fullName>
    </submittedName>
</protein>
<dbReference type="InterPro" id="IPR013975">
    <property type="entry name" value="Tscrpt_reg_BetR_N"/>
</dbReference>
<organism evidence="2 3">
    <name type="scientific">Azohydromonas lata</name>
    <dbReference type="NCBI Taxonomy" id="45677"/>
    <lineage>
        <taxon>Bacteria</taxon>
        <taxon>Pseudomonadati</taxon>
        <taxon>Pseudomonadota</taxon>
        <taxon>Betaproteobacteria</taxon>
        <taxon>Burkholderiales</taxon>
        <taxon>Sphaerotilaceae</taxon>
        <taxon>Azohydromonas</taxon>
    </lineage>
</organism>
<gene>
    <name evidence="2" type="ORF">SM757_12455</name>
</gene>